<dbReference type="KEGG" id="dsc:ABOD76_08830"/>
<evidence type="ECO:0000313" key="2">
    <source>
        <dbReference type="EMBL" id="XBV86400.1"/>
    </source>
</evidence>
<keyword evidence="1" id="KW-0812">Transmembrane</keyword>
<reference evidence="2" key="1">
    <citation type="submission" date="2024-06" db="EMBL/GenBank/DDBJ databases">
        <title>Draft Genome Sequence of Deinococcus sonorensis Type Strain KR-87, a Biofilm Producing Representative of the Genus Deinococcus.</title>
        <authorList>
            <person name="Boren L.S."/>
            <person name="Grosso R.A."/>
            <person name="Hugenberg-Cox A.N."/>
            <person name="Hill J.T.E."/>
            <person name="Albert C.M."/>
            <person name="Tuohy J.M."/>
        </authorList>
    </citation>
    <scope>NUCLEOTIDE SEQUENCE</scope>
    <source>
        <strain evidence="2">KR-87</strain>
    </source>
</reference>
<feature type="transmembrane region" description="Helical" evidence="1">
    <location>
        <begin position="46"/>
        <end position="66"/>
    </location>
</feature>
<name>A0AAU7UCX3_9DEIO</name>
<keyword evidence="1" id="KW-0472">Membrane</keyword>
<organism evidence="2">
    <name type="scientific">Deinococcus sonorensis KR-87</name>
    <dbReference type="NCBI Taxonomy" id="694439"/>
    <lineage>
        <taxon>Bacteria</taxon>
        <taxon>Thermotogati</taxon>
        <taxon>Deinococcota</taxon>
        <taxon>Deinococci</taxon>
        <taxon>Deinococcales</taxon>
        <taxon>Deinococcaceae</taxon>
        <taxon>Deinococcus</taxon>
    </lineage>
</organism>
<dbReference type="RefSeq" id="WP_350244469.1">
    <property type="nucleotide sequence ID" value="NZ_CP158299.1"/>
</dbReference>
<dbReference type="AlphaFoldDB" id="A0AAU7UCX3"/>
<evidence type="ECO:0008006" key="3">
    <source>
        <dbReference type="Google" id="ProtNLM"/>
    </source>
</evidence>
<accession>A0AAU7UCX3</accession>
<protein>
    <recommendedName>
        <fullName evidence="3">Colicin V production protein</fullName>
    </recommendedName>
</protein>
<dbReference type="EMBL" id="CP158299">
    <property type="protein sequence ID" value="XBV86400.1"/>
    <property type="molecule type" value="Genomic_DNA"/>
</dbReference>
<gene>
    <name evidence="2" type="ORF">ABOD76_08830</name>
</gene>
<proteinExistence type="predicted"/>
<evidence type="ECO:0000256" key="1">
    <source>
        <dbReference type="SAM" id="Phobius"/>
    </source>
</evidence>
<sequence length="164" mass="17165">MMTWFDVLLVSLWAAVTALGARRGLGGAAWGLLALAACFLVDLLAPGGLVGAVLALLLGLGAVWAARRLVPEGLNQAWHLLAGGLGGFLLGGVLVGTLALGLPIQTVGDVRRYPSAELPEALYYPVFRSAIRQGLNRVWAPTTNAALRTLLIPDQARPALPPKE</sequence>
<feature type="transmembrane region" description="Helical" evidence="1">
    <location>
        <begin position="78"/>
        <end position="102"/>
    </location>
</feature>
<keyword evidence="1" id="KW-1133">Transmembrane helix</keyword>